<evidence type="ECO:0000256" key="1">
    <source>
        <dbReference type="SAM" id="MobiDB-lite"/>
    </source>
</evidence>
<feature type="compositionally biased region" description="Low complexity" evidence="1">
    <location>
        <begin position="129"/>
        <end position="157"/>
    </location>
</feature>
<feature type="compositionally biased region" description="Gly residues" evidence="1">
    <location>
        <begin position="78"/>
        <end position="91"/>
    </location>
</feature>
<dbReference type="OrthoDB" id="2402960at2759"/>
<keyword evidence="3" id="KW-1185">Reference proteome</keyword>
<evidence type="ECO:0000313" key="3">
    <source>
        <dbReference type="Proteomes" id="UP000785200"/>
    </source>
</evidence>
<feature type="compositionally biased region" description="Basic and acidic residues" evidence="1">
    <location>
        <begin position="1"/>
        <end position="11"/>
    </location>
</feature>
<organism evidence="2 3">
    <name type="scientific">Hyphodiscus hymeniophilus</name>
    <dbReference type="NCBI Taxonomy" id="353542"/>
    <lineage>
        <taxon>Eukaryota</taxon>
        <taxon>Fungi</taxon>
        <taxon>Dikarya</taxon>
        <taxon>Ascomycota</taxon>
        <taxon>Pezizomycotina</taxon>
        <taxon>Leotiomycetes</taxon>
        <taxon>Helotiales</taxon>
        <taxon>Hyphodiscaceae</taxon>
        <taxon>Hyphodiscus</taxon>
    </lineage>
</organism>
<dbReference type="EMBL" id="VNKQ01000017">
    <property type="protein sequence ID" value="KAG0645727.1"/>
    <property type="molecule type" value="Genomic_DNA"/>
</dbReference>
<name>A0A9P6SKE5_9HELO</name>
<reference evidence="2" key="1">
    <citation type="submission" date="2019-07" db="EMBL/GenBank/DDBJ databases">
        <title>Hyphodiscus hymeniophilus genome sequencing and assembly.</title>
        <authorList>
            <person name="Kramer G."/>
            <person name="Nodwell J."/>
        </authorList>
    </citation>
    <scope>NUCLEOTIDE SEQUENCE</scope>
    <source>
        <strain evidence="2">ATCC 34498</strain>
    </source>
</reference>
<feature type="compositionally biased region" description="Gly residues" evidence="1">
    <location>
        <begin position="290"/>
        <end position="301"/>
    </location>
</feature>
<proteinExistence type="predicted"/>
<feature type="compositionally biased region" description="Basic and acidic residues" evidence="1">
    <location>
        <begin position="103"/>
        <end position="113"/>
    </location>
</feature>
<feature type="region of interest" description="Disordered" evidence="1">
    <location>
        <begin position="1"/>
        <end position="190"/>
    </location>
</feature>
<dbReference type="Proteomes" id="UP000785200">
    <property type="component" value="Unassembled WGS sequence"/>
</dbReference>
<protein>
    <submittedName>
        <fullName evidence="2">Uncharacterized protein</fullName>
    </submittedName>
</protein>
<dbReference type="AlphaFoldDB" id="A0A9P6SKE5"/>
<feature type="compositionally biased region" description="Basic and acidic residues" evidence="1">
    <location>
        <begin position="264"/>
        <end position="286"/>
    </location>
</feature>
<gene>
    <name evidence="2" type="ORF">D0Z07_8060</name>
</gene>
<comment type="caution">
    <text evidence="2">The sequence shown here is derived from an EMBL/GenBank/DDBJ whole genome shotgun (WGS) entry which is preliminary data.</text>
</comment>
<evidence type="ECO:0000313" key="2">
    <source>
        <dbReference type="EMBL" id="KAG0645727.1"/>
    </source>
</evidence>
<feature type="compositionally biased region" description="Basic and acidic residues" evidence="1">
    <location>
        <begin position="235"/>
        <end position="252"/>
    </location>
</feature>
<feature type="compositionally biased region" description="Gly residues" evidence="1">
    <location>
        <begin position="330"/>
        <end position="341"/>
    </location>
</feature>
<accession>A0A9P6SKE5</accession>
<feature type="region of interest" description="Disordered" evidence="1">
    <location>
        <begin position="235"/>
        <end position="402"/>
    </location>
</feature>
<sequence length="402" mass="42668">MDEFAQSREDNDLFADEFEPVPESTTNKDESAQRSNRHGPATIGGAGTSATNNKPPTGPAAHRDGKGSGARGDRRGGRGGGRTTGTGGGGLASSRYAQQPTGDKGKEQSETIKAEPVTDVPAPQEPAIPTSTEPPTALPTTTTVGVDTTIDSDVTVEPIPPPSEPQVPQQPMRPTAVRGDRHLTGGPAHKKLTEAELTEKMEKMKILNAQKSERFRLSEEDSAAYARKEKELAKKRVEEQKNARAMDMERAKNRQRKLAAQGGREWDSEKQESDIVDGRGKGRSSEYVRGGHGGVIRGGLAGSRYAQPDGDGDEGGQSGKGRGGFEIRGRGNRGGRGGSRGGKPSPATIPTPEDFPELPTAPKPAIDELCKTTQELKSPIGKPAGDWAEEMATPVEEKNVNL</sequence>
<feature type="compositionally biased region" description="Basic and acidic residues" evidence="1">
    <location>
        <begin position="61"/>
        <end position="76"/>
    </location>
</feature>